<dbReference type="EMBL" id="CAJVQB010044394">
    <property type="protein sequence ID" value="CAG8831871.1"/>
    <property type="molecule type" value="Genomic_DNA"/>
</dbReference>
<gene>
    <name evidence="2" type="ORF">GMARGA_LOCUS30814</name>
</gene>
<feature type="compositionally biased region" description="Low complexity" evidence="1">
    <location>
        <begin position="33"/>
        <end position="45"/>
    </location>
</feature>
<evidence type="ECO:0000256" key="1">
    <source>
        <dbReference type="SAM" id="MobiDB-lite"/>
    </source>
</evidence>
<proteinExistence type="predicted"/>
<feature type="region of interest" description="Disordered" evidence="1">
    <location>
        <begin position="1"/>
        <end position="45"/>
    </location>
</feature>
<protein>
    <submittedName>
        <fullName evidence="2">6603_t:CDS:1</fullName>
    </submittedName>
</protein>
<accession>A0ABN7WIH1</accession>
<name>A0ABN7WIH1_GIGMA</name>
<keyword evidence="3" id="KW-1185">Reference proteome</keyword>
<comment type="caution">
    <text evidence="2">The sequence shown here is derived from an EMBL/GenBank/DDBJ whole genome shotgun (WGS) entry which is preliminary data.</text>
</comment>
<reference evidence="2 3" key="1">
    <citation type="submission" date="2021-06" db="EMBL/GenBank/DDBJ databases">
        <authorList>
            <person name="Kallberg Y."/>
            <person name="Tangrot J."/>
            <person name="Rosling A."/>
        </authorList>
    </citation>
    <scope>NUCLEOTIDE SEQUENCE [LARGE SCALE GENOMIC DNA]</scope>
    <source>
        <strain evidence="2 3">120-4 pot B 10/14</strain>
    </source>
</reference>
<feature type="non-terminal residue" evidence="2">
    <location>
        <position position="1"/>
    </location>
</feature>
<dbReference type="Proteomes" id="UP000789901">
    <property type="component" value="Unassembled WGS sequence"/>
</dbReference>
<organism evidence="2 3">
    <name type="scientific">Gigaspora margarita</name>
    <dbReference type="NCBI Taxonomy" id="4874"/>
    <lineage>
        <taxon>Eukaryota</taxon>
        <taxon>Fungi</taxon>
        <taxon>Fungi incertae sedis</taxon>
        <taxon>Mucoromycota</taxon>
        <taxon>Glomeromycotina</taxon>
        <taxon>Glomeromycetes</taxon>
        <taxon>Diversisporales</taxon>
        <taxon>Gigasporaceae</taxon>
        <taxon>Gigaspora</taxon>
    </lineage>
</organism>
<evidence type="ECO:0000313" key="3">
    <source>
        <dbReference type="Proteomes" id="UP000789901"/>
    </source>
</evidence>
<sequence length="45" mass="5197">ADVQPTYLENYGLNNQDYIEENNNNSDNTEVQSNYNNSNNINKKS</sequence>
<evidence type="ECO:0000313" key="2">
    <source>
        <dbReference type="EMBL" id="CAG8831871.1"/>
    </source>
</evidence>